<dbReference type="InterPro" id="IPR020946">
    <property type="entry name" value="Flavin_mOase-like"/>
</dbReference>
<evidence type="ECO:0000313" key="6">
    <source>
        <dbReference type="EMBL" id="OBA17995.1"/>
    </source>
</evidence>
<proteinExistence type="inferred from homology"/>
<gene>
    <name evidence="6" type="ORF">METBIDRAFT_75453</name>
</gene>
<keyword evidence="5" id="KW-0560">Oxidoreductase</keyword>
<dbReference type="InterPro" id="IPR000960">
    <property type="entry name" value="Flavin_mOase"/>
</dbReference>
<keyword evidence="2" id="KW-0285">Flavoprotein</keyword>
<evidence type="ECO:0000256" key="5">
    <source>
        <dbReference type="ARBA" id="ARBA00023002"/>
    </source>
</evidence>
<dbReference type="AlphaFoldDB" id="A0A1A0H215"/>
<dbReference type="OrthoDB" id="66881at2759"/>
<dbReference type="Gene3D" id="3.50.50.60">
    <property type="entry name" value="FAD/NAD(P)-binding domain"/>
    <property type="match status" value="2"/>
</dbReference>
<dbReference type="Proteomes" id="UP000092555">
    <property type="component" value="Unassembled WGS sequence"/>
</dbReference>
<organism evidence="6 7">
    <name type="scientific">Metschnikowia bicuspidata var. bicuspidata NRRL YB-4993</name>
    <dbReference type="NCBI Taxonomy" id="869754"/>
    <lineage>
        <taxon>Eukaryota</taxon>
        <taxon>Fungi</taxon>
        <taxon>Dikarya</taxon>
        <taxon>Ascomycota</taxon>
        <taxon>Saccharomycotina</taxon>
        <taxon>Pichiomycetes</taxon>
        <taxon>Metschnikowiaceae</taxon>
        <taxon>Metschnikowia</taxon>
    </lineage>
</organism>
<reference evidence="6 7" key="1">
    <citation type="submission" date="2016-05" db="EMBL/GenBank/DDBJ databases">
        <title>Comparative genomics of biotechnologically important yeasts.</title>
        <authorList>
            <consortium name="DOE Joint Genome Institute"/>
            <person name="Riley R."/>
            <person name="Haridas S."/>
            <person name="Wolfe K.H."/>
            <person name="Lopes M.R."/>
            <person name="Hittinger C.T."/>
            <person name="Goker M."/>
            <person name="Salamov A."/>
            <person name="Wisecaver J."/>
            <person name="Long T.M."/>
            <person name="Aerts A.L."/>
            <person name="Barry K."/>
            <person name="Choi C."/>
            <person name="Clum A."/>
            <person name="Coughlan A.Y."/>
            <person name="Deshpande S."/>
            <person name="Douglass A.P."/>
            <person name="Hanson S.J."/>
            <person name="Klenk H.-P."/>
            <person name="LaButti K."/>
            <person name="Lapidus A."/>
            <person name="Lindquist E."/>
            <person name="Lipzen A."/>
            <person name="Meier-kolthoff J.P."/>
            <person name="Ohm R.A."/>
            <person name="Otillar R.P."/>
            <person name="Pangilinan J."/>
            <person name="Peng Y."/>
            <person name="Rokas A."/>
            <person name="Rosa C.A."/>
            <person name="Scheuner C."/>
            <person name="Sibirny A.A."/>
            <person name="Slot J.C."/>
            <person name="Stielow J.B."/>
            <person name="Sun H."/>
            <person name="Kurtzman C.P."/>
            <person name="Blackwell M."/>
            <person name="Grigoriev I.V."/>
            <person name="Jeffries T.W."/>
        </authorList>
    </citation>
    <scope>NUCLEOTIDE SEQUENCE [LARGE SCALE GENOMIC DNA]</scope>
    <source>
        <strain evidence="6 7">NRRL YB-4993</strain>
    </source>
</reference>
<dbReference type="GO" id="GO:0050661">
    <property type="term" value="F:NADP binding"/>
    <property type="evidence" value="ECO:0007669"/>
    <property type="project" value="InterPro"/>
</dbReference>
<dbReference type="Pfam" id="PF13450">
    <property type="entry name" value="NAD_binding_8"/>
    <property type="match status" value="1"/>
</dbReference>
<comment type="caution">
    <text evidence="6">The sequence shown here is derived from an EMBL/GenBank/DDBJ whole genome shotgun (WGS) entry which is preliminary data.</text>
</comment>
<dbReference type="GeneID" id="30031406"/>
<dbReference type="PANTHER" id="PTHR23023">
    <property type="entry name" value="DIMETHYLANILINE MONOOXYGENASE"/>
    <property type="match status" value="1"/>
</dbReference>
<name>A0A1A0H215_9ASCO</name>
<dbReference type="InterPro" id="IPR036188">
    <property type="entry name" value="FAD/NAD-bd_sf"/>
</dbReference>
<keyword evidence="4" id="KW-0521">NADP</keyword>
<evidence type="ECO:0000256" key="3">
    <source>
        <dbReference type="ARBA" id="ARBA00022827"/>
    </source>
</evidence>
<dbReference type="SUPFAM" id="SSF51905">
    <property type="entry name" value="FAD/NAD(P)-binding domain"/>
    <property type="match status" value="2"/>
</dbReference>
<dbReference type="Pfam" id="PF00743">
    <property type="entry name" value="FMO-like"/>
    <property type="match status" value="2"/>
</dbReference>
<evidence type="ECO:0000256" key="4">
    <source>
        <dbReference type="ARBA" id="ARBA00022857"/>
    </source>
</evidence>
<keyword evidence="7" id="KW-1185">Reference proteome</keyword>
<comment type="similarity">
    <text evidence="1">Belongs to the FMO family.</text>
</comment>
<dbReference type="EMBL" id="LXTC01000009">
    <property type="protein sequence ID" value="OBA17995.1"/>
    <property type="molecule type" value="Genomic_DNA"/>
</dbReference>
<evidence type="ECO:0000256" key="2">
    <source>
        <dbReference type="ARBA" id="ARBA00022630"/>
    </source>
</evidence>
<evidence type="ECO:0000256" key="1">
    <source>
        <dbReference type="ARBA" id="ARBA00009183"/>
    </source>
</evidence>
<sequence length="457" mass="51520">MPIVNHIAVIGAGPAGLAAAKALALEPANWIIDVFERRDSIGGVWNFTEDKSTVAPPIPSTDPNGEEKHTEYGNLEIQFPSSMYKKLETNLTDTLMEYSNVPFQPRKSKFIDRSEVLQYLHKYADTIPKDVHFNFKTNVLGVKKNSGESKWTVTTENLTSAKKTTDAYDAVVVANGHYEHPFIPDTPGLKKWSERDPHSVTHSKYFVSSADFRNETVLIIGNFASGMDLAMQIGTTAKQVYVSTKDETLEESQYDYVKKVRLVTKYDVSTRKAHTVDGATLDNIDRIVFCTGFLYTFPFLRNYSAEITNGVSVKSLYKQTFYVDDPTLLFIGLTKMNSPLPISESQAAVVARVLSGRILLPSVEEMRLSYEAEFSAKGEKEFHSLKGCDYLFANELYDWIVRSGTEKKGLLPLFWDEKKSSEREGISEVKKNRNIAVAKYADQLRAEGREFEFPKQD</sequence>
<protein>
    <submittedName>
        <fullName evidence="6">FAD/NAD(P)-binding domain-containing protein</fullName>
    </submittedName>
</protein>
<dbReference type="GO" id="GO:0071949">
    <property type="term" value="F:FAD binding"/>
    <property type="evidence" value="ECO:0007669"/>
    <property type="project" value="EnsemblFungi"/>
</dbReference>
<dbReference type="STRING" id="869754.A0A1A0H215"/>
<dbReference type="RefSeq" id="XP_018709390.1">
    <property type="nucleotide sequence ID" value="XM_018858430.1"/>
</dbReference>
<accession>A0A1A0H215</accession>
<keyword evidence="3" id="KW-0274">FAD</keyword>
<evidence type="ECO:0000313" key="7">
    <source>
        <dbReference type="Proteomes" id="UP000092555"/>
    </source>
</evidence>
<dbReference type="GO" id="GO:0004499">
    <property type="term" value="F:N,N-dimethylaniline monooxygenase activity"/>
    <property type="evidence" value="ECO:0007669"/>
    <property type="project" value="EnsemblFungi"/>
</dbReference>
<dbReference type="InterPro" id="IPR050346">
    <property type="entry name" value="FMO-like"/>
</dbReference>
<dbReference type="PRINTS" id="PR00370">
    <property type="entry name" value="FMOXYGENASE"/>
</dbReference>